<dbReference type="Gene3D" id="4.10.60.10">
    <property type="entry name" value="Zinc finger, CCHC-type"/>
    <property type="match status" value="1"/>
</dbReference>
<dbReference type="InterPro" id="IPR001878">
    <property type="entry name" value="Znf_CCHC"/>
</dbReference>
<dbReference type="InterPro" id="IPR036128">
    <property type="entry name" value="Plus3-like_sf"/>
</dbReference>
<reference evidence="4" key="1">
    <citation type="journal article" date="2017" name="Front. Plant Sci.">
        <title>Climate Clever Clovers: New Paradigm to Reduce the Environmental Footprint of Ruminants by Breeding Low Methanogenic Forages Utilizing Haplotype Variation.</title>
        <authorList>
            <person name="Kaur P."/>
            <person name="Appels R."/>
            <person name="Bayer P.E."/>
            <person name="Keeble-Gagnere G."/>
            <person name="Wang J."/>
            <person name="Hirakawa H."/>
            <person name="Shirasawa K."/>
            <person name="Vercoe P."/>
            <person name="Stefanova K."/>
            <person name="Durmic Z."/>
            <person name="Nichols P."/>
            <person name="Revell C."/>
            <person name="Isobe S.N."/>
            <person name="Edwards D."/>
            <person name="Erskine W."/>
        </authorList>
    </citation>
    <scope>NUCLEOTIDE SEQUENCE [LARGE SCALE GENOMIC DNA]</scope>
    <source>
        <strain evidence="4">cv. Daliak</strain>
    </source>
</reference>
<evidence type="ECO:0000256" key="1">
    <source>
        <dbReference type="SAM" id="MobiDB-lite"/>
    </source>
</evidence>
<dbReference type="GO" id="GO:0008270">
    <property type="term" value="F:zinc ion binding"/>
    <property type="evidence" value="ECO:0007669"/>
    <property type="project" value="InterPro"/>
</dbReference>
<dbReference type="PANTHER" id="PTHR38940:SF4">
    <property type="entry name" value="OS01G0775100 PROTEIN"/>
    <property type="match status" value="1"/>
</dbReference>
<dbReference type="EMBL" id="DF973190">
    <property type="protein sequence ID" value="GAU18896.1"/>
    <property type="molecule type" value="Genomic_DNA"/>
</dbReference>
<dbReference type="PROSITE" id="PS51360">
    <property type="entry name" value="PLUS3"/>
    <property type="match status" value="1"/>
</dbReference>
<dbReference type="SUPFAM" id="SSF159042">
    <property type="entry name" value="Plus3-like"/>
    <property type="match status" value="1"/>
</dbReference>
<dbReference type="Pfam" id="PF03126">
    <property type="entry name" value="Plus-3"/>
    <property type="match status" value="1"/>
</dbReference>
<sequence>MSEENKKVKPNSDSELNKNSSGAGANAASRADMTLATTDPLSELVWSPEKGLSLKCADKNSSLFRDVGPSCSMVLSPPQSVTYCNSITDKPIDDNFLKSIAIACVKPDHKANEENSIGKVEPKPIIMEQNLSPGRPSIEFGTGKKAVGIGKGDDLPAAFEPIIEYKGSCAARTNLTSSSRDPLEKTEFCAENDLRNVDTEPACAATCGVTVIETKNKSREDNERTLVCNKDLPVLHSPCNSEIRMAKNKGKEKSIPDRDANVRLSMDSDSNSSVESCNSARFFSTGKKRRNYQQQKLIIGSKRAKNNVEETSGSKSYVKQESSFKNWISSMVKGTSQSIQHDSNSLSLRIANPGHLNAWSDEKFVARKTNQDPEPKNTGFKSIFQSMYCPSFKNVGTRMFHREGVGGEDLEPSNDTVPGIDATPITCYPANNSLAERHFQSNKFEVSIGRYDAGPSQPNIEPLNFFNSQEISKINQVENENCSNLDLSKEEMASNSSSTRQNTHNTDNVDYNAPSERKEAENIGQRRDNIGSLWISRFAPKSTAPLFNDLSPSPGITNSEQMSSMFARKSVASEHSMPTNKAKCTSQVNMFCLFCGTRGHQLSDCSAVAESELEDLQKKVNSYEGLENFPFMCIKCFQLNHWAISCSKLPSGNNFIPSNEGSARPQTDAADRILSGGTIHDRTDHKTDQNVNLKRKSNDIITVEIECNASCKKYCGSSSKENKFKDKPIITSPSRHVPERIFDAVKKLQLSRTNILKWITAHGSISQLDGFFLRLRLGKWEEGLGGTGYHVACISETERRSLEQHARKSLSVKVGGIKCMVESHYISNQDFLEEEIMEWWSNTSKAGVEIPTEEDLIAKFKKKKLLGL</sequence>
<gene>
    <name evidence="3" type="ORF">TSUD_228860</name>
</gene>
<feature type="compositionally biased region" description="Low complexity" evidence="1">
    <location>
        <begin position="19"/>
        <end position="29"/>
    </location>
</feature>
<dbReference type="Gene3D" id="3.90.70.200">
    <property type="entry name" value="Plus-3 domain"/>
    <property type="match status" value="1"/>
</dbReference>
<evidence type="ECO:0000313" key="4">
    <source>
        <dbReference type="Proteomes" id="UP000242715"/>
    </source>
</evidence>
<dbReference type="PANTHER" id="PTHR38940">
    <property type="entry name" value="PLUS3 DOMAIN-CONTAINING PROTEIN"/>
    <property type="match status" value="1"/>
</dbReference>
<feature type="region of interest" description="Disordered" evidence="1">
    <location>
        <begin position="1"/>
        <end position="34"/>
    </location>
</feature>
<dbReference type="GO" id="GO:0003677">
    <property type="term" value="F:DNA binding"/>
    <property type="evidence" value="ECO:0007669"/>
    <property type="project" value="InterPro"/>
</dbReference>
<dbReference type="InterPro" id="IPR004343">
    <property type="entry name" value="Plus-3_dom"/>
</dbReference>
<feature type="region of interest" description="Disordered" evidence="1">
    <location>
        <begin position="490"/>
        <end position="522"/>
    </location>
</feature>
<protein>
    <recommendedName>
        <fullName evidence="2">Plus3 domain-containing protein</fullName>
    </recommendedName>
</protein>
<evidence type="ECO:0000313" key="3">
    <source>
        <dbReference type="EMBL" id="GAU18896.1"/>
    </source>
</evidence>
<dbReference type="AlphaFoldDB" id="A0A2Z6LQI8"/>
<organism evidence="3 4">
    <name type="scientific">Trifolium subterraneum</name>
    <name type="common">Subterranean clover</name>
    <dbReference type="NCBI Taxonomy" id="3900"/>
    <lineage>
        <taxon>Eukaryota</taxon>
        <taxon>Viridiplantae</taxon>
        <taxon>Streptophyta</taxon>
        <taxon>Embryophyta</taxon>
        <taxon>Tracheophyta</taxon>
        <taxon>Spermatophyta</taxon>
        <taxon>Magnoliopsida</taxon>
        <taxon>eudicotyledons</taxon>
        <taxon>Gunneridae</taxon>
        <taxon>Pentapetalae</taxon>
        <taxon>rosids</taxon>
        <taxon>fabids</taxon>
        <taxon>Fabales</taxon>
        <taxon>Fabaceae</taxon>
        <taxon>Papilionoideae</taxon>
        <taxon>50 kb inversion clade</taxon>
        <taxon>NPAAA clade</taxon>
        <taxon>Hologalegina</taxon>
        <taxon>IRL clade</taxon>
        <taxon>Trifolieae</taxon>
        <taxon>Trifolium</taxon>
    </lineage>
</organism>
<proteinExistence type="predicted"/>
<accession>A0A2Z6LQI8</accession>
<feature type="compositionally biased region" description="Basic and acidic residues" evidence="1">
    <location>
        <begin position="1"/>
        <end position="16"/>
    </location>
</feature>
<dbReference type="SMART" id="SM00719">
    <property type="entry name" value="Plus3"/>
    <property type="match status" value="1"/>
</dbReference>
<evidence type="ECO:0000259" key="2">
    <source>
        <dbReference type="PROSITE" id="PS51360"/>
    </source>
</evidence>
<dbReference type="SMART" id="SM00343">
    <property type="entry name" value="ZnF_C2HC"/>
    <property type="match status" value="2"/>
</dbReference>
<name>A0A2Z6LQI8_TRISU</name>
<dbReference type="OrthoDB" id="166375at2759"/>
<feature type="compositionally biased region" description="Polar residues" evidence="1">
    <location>
        <begin position="493"/>
        <end position="509"/>
    </location>
</feature>
<keyword evidence="4" id="KW-1185">Reference proteome</keyword>
<dbReference type="Proteomes" id="UP000242715">
    <property type="component" value="Unassembled WGS sequence"/>
</dbReference>
<feature type="domain" description="Plus3" evidence="2">
    <location>
        <begin position="739"/>
        <end position="868"/>
    </location>
</feature>